<keyword evidence="3" id="KW-1185">Reference proteome</keyword>
<dbReference type="PANTHER" id="PTHR35604:SF2">
    <property type="entry name" value="TRANSPOSASE INSH FOR INSERTION SEQUENCE ELEMENT IS5A-RELATED"/>
    <property type="match status" value="1"/>
</dbReference>
<dbReference type="EMBL" id="LELG01000466">
    <property type="protein sequence ID" value="KMQ72789.1"/>
    <property type="molecule type" value="Genomic_DNA"/>
</dbReference>
<evidence type="ECO:0000313" key="3">
    <source>
        <dbReference type="Proteomes" id="UP000242951"/>
    </source>
</evidence>
<evidence type="ECO:0000313" key="2">
    <source>
        <dbReference type="EMBL" id="KMQ72789.1"/>
    </source>
</evidence>
<feature type="domain" description="Transposase IS4-like" evidence="1">
    <location>
        <begin position="2"/>
        <end position="97"/>
    </location>
</feature>
<dbReference type="InterPro" id="IPR002559">
    <property type="entry name" value="Transposase_11"/>
</dbReference>
<reference evidence="2 3" key="1">
    <citation type="submission" date="2015-06" db="EMBL/GenBank/DDBJ databases">
        <title>Comparative genomics of Burkholderia leaf nodule symbionts.</title>
        <authorList>
            <person name="Carlier A."/>
            <person name="Eberl L."/>
            <person name="Pinto-Carbo M."/>
        </authorList>
    </citation>
    <scope>NUCLEOTIDE SEQUENCE [LARGE SCALE GENOMIC DNA]</scope>
    <source>
        <strain evidence="2 3">UZHbot3</strain>
    </source>
</reference>
<accession>A0ABR5HJU8</accession>
<name>A0ABR5HJU8_9BURK</name>
<sequence length="112" mass="13190">MHDINVAHALLHGEETSVYADAGYQGMEKREQAGLTRWHVAMRPSKRRKLNLNDPVDAIYDKIERLKGSIRAKVEHPFRILKGQLGYVKTRYRGWQRTPLKSRRYLRWAIYG</sequence>
<dbReference type="Pfam" id="PF01609">
    <property type="entry name" value="DDE_Tnp_1"/>
    <property type="match status" value="1"/>
</dbReference>
<organism evidence="2 3">
    <name type="scientific">Candidatus Burkholderia pumila</name>
    <dbReference type="NCBI Taxonomy" id="1090375"/>
    <lineage>
        <taxon>Bacteria</taxon>
        <taxon>Pseudomonadati</taxon>
        <taxon>Pseudomonadota</taxon>
        <taxon>Betaproteobacteria</taxon>
        <taxon>Burkholderiales</taxon>
        <taxon>Burkholderiaceae</taxon>
        <taxon>Burkholderia</taxon>
    </lineage>
</organism>
<evidence type="ECO:0000259" key="1">
    <source>
        <dbReference type="Pfam" id="PF01609"/>
    </source>
</evidence>
<protein>
    <submittedName>
        <fullName evidence="2">Transposase</fullName>
    </submittedName>
</protein>
<comment type="caution">
    <text evidence="2">The sequence shown here is derived from an EMBL/GenBank/DDBJ whole genome shotgun (WGS) entry which is preliminary data.</text>
</comment>
<dbReference type="Proteomes" id="UP000242951">
    <property type="component" value="Unassembled WGS sequence"/>
</dbReference>
<proteinExistence type="predicted"/>
<gene>
    <name evidence="2" type="ORF">BPMI_02742c</name>
</gene>
<dbReference type="PANTHER" id="PTHR35604">
    <property type="entry name" value="TRANSPOSASE INSH FOR INSERTION SEQUENCE ELEMENT IS5A-RELATED"/>
    <property type="match status" value="1"/>
</dbReference>